<dbReference type="Pfam" id="PF13520">
    <property type="entry name" value="AA_permease_2"/>
    <property type="match status" value="1"/>
</dbReference>
<evidence type="ECO:0000256" key="1">
    <source>
        <dbReference type="ARBA" id="ARBA00004141"/>
    </source>
</evidence>
<dbReference type="OrthoDB" id="9804700at2"/>
<evidence type="ECO:0000256" key="2">
    <source>
        <dbReference type="ARBA" id="ARBA00022448"/>
    </source>
</evidence>
<dbReference type="EMBL" id="CP016397">
    <property type="protein sequence ID" value="ASQ47473.1"/>
    <property type="molecule type" value="Genomic_DNA"/>
</dbReference>
<feature type="transmembrane region" description="Helical" evidence="6">
    <location>
        <begin position="372"/>
        <end position="393"/>
    </location>
</feature>
<sequence length="472" mass="50803">MDLFRKKAVNEVCNTDSHLAQCLSALDLVFLGVGAIIGAGIFVITGIVAATQTGPAIIFSYILAGSACAFAALSYAELAAAVGGCGSAYGYAYAGFGECIAWIVGWDLLLEYSIAVSAVSVGWSGYFNDFLRSIHLQLPGSLLHGPASGGWFNLSAFVIIVVLGLLLSWGVKSSSRFNNLMVLVKLVVIFLFIVIAATEVKTENWSPFIPFGWQGIVEGASLIFFAYIGFDAVSTAAEEAIHPQRDLPIGIIGSLLICTFLYIVVSGLLTGMTHYSTLNVASPISHALLLLGYRVAAALVGVGAIAGLTTVMLVLYYGLTRVFLAMARDGLLPGFFAVTNRHRKTPVRIVVLCGFIMSLAAALVPIGDLAELVNVGTLFAFIIVCSGVIYLRYTHPDLPRPFKTPLMPVIPVLGILSCAYLLINLPVASLLRFAIWMLIGLILYWFYGRSHSALNKETEHNYLRDTIEQREK</sequence>
<evidence type="ECO:0000256" key="4">
    <source>
        <dbReference type="ARBA" id="ARBA00022989"/>
    </source>
</evidence>
<accession>A0A222P6L4</accession>
<comment type="subcellular location">
    <subcellularLocation>
        <location evidence="1">Membrane</location>
        <topology evidence="1">Multi-pass membrane protein</topology>
    </subcellularLocation>
</comment>
<dbReference type="RefSeq" id="WP_094092195.1">
    <property type="nucleotide sequence ID" value="NZ_CP016397.1"/>
</dbReference>
<dbReference type="Proteomes" id="UP000201728">
    <property type="component" value="Chromosome"/>
</dbReference>
<feature type="transmembrane region" description="Helical" evidence="6">
    <location>
        <begin position="56"/>
        <end position="76"/>
    </location>
</feature>
<keyword evidence="5 6" id="KW-0472">Membrane</keyword>
<dbReference type="GO" id="GO:0015171">
    <property type="term" value="F:amino acid transmembrane transporter activity"/>
    <property type="evidence" value="ECO:0007669"/>
    <property type="project" value="TreeGrafter"/>
</dbReference>
<feature type="transmembrane region" description="Helical" evidence="6">
    <location>
        <begin position="347"/>
        <end position="366"/>
    </location>
</feature>
<dbReference type="Gene3D" id="1.20.1740.10">
    <property type="entry name" value="Amino acid/polyamine transporter I"/>
    <property type="match status" value="1"/>
</dbReference>
<feature type="transmembrane region" description="Helical" evidence="6">
    <location>
        <begin position="291"/>
        <end position="316"/>
    </location>
</feature>
<dbReference type="AlphaFoldDB" id="A0A222P6L4"/>
<evidence type="ECO:0000256" key="6">
    <source>
        <dbReference type="SAM" id="Phobius"/>
    </source>
</evidence>
<feature type="transmembrane region" description="Helical" evidence="6">
    <location>
        <begin position="88"/>
        <end position="106"/>
    </location>
</feature>
<dbReference type="KEGG" id="lcd:clem_14740"/>
<feature type="transmembrane region" description="Helical" evidence="6">
    <location>
        <begin position="429"/>
        <end position="447"/>
    </location>
</feature>
<evidence type="ECO:0000313" key="7">
    <source>
        <dbReference type="EMBL" id="ASQ47473.1"/>
    </source>
</evidence>
<evidence type="ECO:0000256" key="5">
    <source>
        <dbReference type="ARBA" id="ARBA00023136"/>
    </source>
</evidence>
<feature type="transmembrane region" description="Helical" evidence="6">
    <location>
        <begin position="28"/>
        <end position="50"/>
    </location>
</feature>
<feature type="transmembrane region" description="Helical" evidence="6">
    <location>
        <begin position="177"/>
        <end position="196"/>
    </location>
</feature>
<feature type="transmembrane region" description="Helical" evidence="6">
    <location>
        <begin position="405"/>
        <end position="423"/>
    </location>
</feature>
<feature type="transmembrane region" description="Helical" evidence="6">
    <location>
        <begin position="151"/>
        <end position="171"/>
    </location>
</feature>
<protein>
    <submittedName>
        <fullName evidence="7">Putative amino acid permease YhdG</fullName>
    </submittedName>
</protein>
<gene>
    <name evidence="7" type="primary">yhdG_3</name>
    <name evidence="7" type="ORF">clem_14740</name>
</gene>
<dbReference type="PANTHER" id="PTHR43243">
    <property type="entry name" value="INNER MEMBRANE TRANSPORTER YGJI-RELATED"/>
    <property type="match status" value="1"/>
</dbReference>
<feature type="transmembrane region" description="Helical" evidence="6">
    <location>
        <begin position="208"/>
        <end position="229"/>
    </location>
</feature>
<organism evidence="7 8">
    <name type="scientific">Legionella clemsonensis</name>
    <dbReference type="NCBI Taxonomy" id="1867846"/>
    <lineage>
        <taxon>Bacteria</taxon>
        <taxon>Pseudomonadati</taxon>
        <taxon>Pseudomonadota</taxon>
        <taxon>Gammaproteobacteria</taxon>
        <taxon>Legionellales</taxon>
        <taxon>Legionellaceae</taxon>
        <taxon>Legionella</taxon>
    </lineage>
</organism>
<feature type="transmembrane region" description="Helical" evidence="6">
    <location>
        <begin position="249"/>
        <end position="270"/>
    </location>
</feature>
<keyword evidence="8" id="KW-1185">Reference proteome</keyword>
<evidence type="ECO:0000256" key="3">
    <source>
        <dbReference type="ARBA" id="ARBA00022692"/>
    </source>
</evidence>
<name>A0A222P6L4_9GAMM</name>
<evidence type="ECO:0000313" key="8">
    <source>
        <dbReference type="Proteomes" id="UP000201728"/>
    </source>
</evidence>
<keyword evidence="4 6" id="KW-1133">Transmembrane helix</keyword>
<dbReference type="PANTHER" id="PTHR43243:SF4">
    <property type="entry name" value="CATIONIC AMINO ACID TRANSPORTER 4"/>
    <property type="match status" value="1"/>
</dbReference>
<dbReference type="PIRSF" id="PIRSF006060">
    <property type="entry name" value="AA_transporter"/>
    <property type="match status" value="1"/>
</dbReference>
<feature type="transmembrane region" description="Helical" evidence="6">
    <location>
        <begin position="112"/>
        <end position="131"/>
    </location>
</feature>
<keyword evidence="2" id="KW-0813">Transport</keyword>
<proteinExistence type="predicted"/>
<dbReference type="InterPro" id="IPR002293">
    <property type="entry name" value="AA/rel_permease1"/>
</dbReference>
<keyword evidence="3 6" id="KW-0812">Transmembrane</keyword>
<reference evidence="8" key="1">
    <citation type="submission" date="2016-07" db="EMBL/GenBank/DDBJ databases">
        <authorList>
            <person name="Florea S."/>
            <person name="Webb J.S."/>
            <person name="Jaromczyk J."/>
            <person name="Schardl C.L."/>
        </authorList>
    </citation>
    <scope>NUCLEOTIDE SEQUENCE [LARGE SCALE GENOMIC DNA]</scope>
    <source>
        <strain evidence="8">CDC-D5610</strain>
    </source>
</reference>
<dbReference type="GO" id="GO:0016020">
    <property type="term" value="C:membrane"/>
    <property type="evidence" value="ECO:0007669"/>
    <property type="project" value="UniProtKB-SubCell"/>
</dbReference>